<evidence type="ECO:0000256" key="2">
    <source>
        <dbReference type="PIRNR" id="PIRNR006221"/>
    </source>
</evidence>
<dbReference type="GO" id="GO:0016301">
    <property type="term" value="F:kinase activity"/>
    <property type="evidence" value="ECO:0007669"/>
    <property type="project" value="UniProtKB-UniRule"/>
</dbReference>
<name>A0A5K7S4L9_9BACT</name>
<dbReference type="EMBL" id="AP018694">
    <property type="protein sequence ID" value="BBE16425.1"/>
    <property type="molecule type" value="Genomic_DNA"/>
</dbReference>
<evidence type="ECO:0000313" key="4">
    <source>
        <dbReference type="Proteomes" id="UP001193389"/>
    </source>
</evidence>
<evidence type="ECO:0000256" key="1">
    <source>
        <dbReference type="ARBA" id="ARBA00009460"/>
    </source>
</evidence>
<dbReference type="PIRSF" id="PIRSF006221">
    <property type="entry name" value="Ketosamine-3-kinase"/>
    <property type="match status" value="1"/>
</dbReference>
<dbReference type="RefSeq" id="WP_318349504.1">
    <property type="nucleotide sequence ID" value="NZ_AP018694.1"/>
</dbReference>
<dbReference type="PANTHER" id="PTHR12149:SF8">
    <property type="entry name" value="PROTEIN-RIBULOSAMINE 3-KINASE"/>
    <property type="match status" value="1"/>
</dbReference>
<dbReference type="Proteomes" id="UP001193389">
    <property type="component" value="Chromosome"/>
</dbReference>
<dbReference type="SUPFAM" id="SSF56112">
    <property type="entry name" value="Protein kinase-like (PK-like)"/>
    <property type="match status" value="1"/>
</dbReference>
<keyword evidence="2" id="KW-0808">Transferase</keyword>
<dbReference type="PANTHER" id="PTHR12149">
    <property type="entry name" value="FRUCTOSAMINE 3 KINASE-RELATED PROTEIN"/>
    <property type="match status" value="1"/>
</dbReference>
<dbReference type="InterPro" id="IPR016477">
    <property type="entry name" value="Fructo-/Ketosamine-3-kinase"/>
</dbReference>
<protein>
    <submittedName>
        <fullName evidence="3">Ribulosamine/erythrulosamine 3-kinase</fullName>
    </submittedName>
</protein>
<dbReference type="KEGG" id="anf:AQPE_0563"/>
<dbReference type="InterPro" id="IPR011009">
    <property type="entry name" value="Kinase-like_dom_sf"/>
</dbReference>
<dbReference type="Pfam" id="PF03881">
    <property type="entry name" value="Fructosamin_kin"/>
    <property type="match status" value="1"/>
</dbReference>
<dbReference type="AlphaFoldDB" id="A0A5K7S4L9"/>
<sequence>MSHFQEQDVIQLCIERLTSIHGSSVRLKDSRSVGGGCINHAVKISTSVGDFFLKWNASAHADMFLKEAAGLNEMSLAGSSLLIPKVIWSKDVGDFPGLLLMEYLQPAANLSGQDERLGRGIAQLHRKTASAFGFHHANYCGTTLQDNTWTDNWPEFYTQRRIWSLVEKIRKSRGMSLEELKIYEKLVSRIPSLLPHQTEPSLIHGDLWSGNYMYTANGPALIDPACYYADREMELGMMKLFGGFSLHVWKAYQEEFPLPEGWQQRIRLYQLYHVLNHYLLFGVSYGQLALEIAREYT</sequence>
<organism evidence="3 4">
    <name type="scientific">Aquipluma nitroreducens</name>
    <dbReference type="NCBI Taxonomy" id="2010828"/>
    <lineage>
        <taxon>Bacteria</taxon>
        <taxon>Pseudomonadati</taxon>
        <taxon>Bacteroidota</taxon>
        <taxon>Bacteroidia</taxon>
        <taxon>Marinilabiliales</taxon>
        <taxon>Prolixibacteraceae</taxon>
        <taxon>Aquipluma</taxon>
    </lineage>
</organism>
<accession>A0A5K7S4L9</accession>
<dbReference type="Gene3D" id="3.30.200.20">
    <property type="entry name" value="Phosphorylase Kinase, domain 1"/>
    <property type="match status" value="1"/>
</dbReference>
<dbReference type="Gene3D" id="3.90.1200.10">
    <property type="match status" value="1"/>
</dbReference>
<keyword evidence="2" id="KW-0418">Kinase</keyword>
<evidence type="ECO:0000313" key="3">
    <source>
        <dbReference type="EMBL" id="BBE16425.1"/>
    </source>
</evidence>
<comment type="similarity">
    <text evidence="1 2">Belongs to the fructosamine kinase family.</text>
</comment>
<keyword evidence="4" id="KW-1185">Reference proteome</keyword>
<reference evidence="3" key="1">
    <citation type="journal article" date="2020" name="Int. J. Syst. Evol. Microbiol.">
        <title>Aquipluma nitroreducens gen. nov. sp. nov., a novel facultatively anaerobic bacterium isolated from a freshwater lake.</title>
        <authorList>
            <person name="Watanabe M."/>
            <person name="Kojima H."/>
            <person name="Fukui M."/>
        </authorList>
    </citation>
    <scope>NUCLEOTIDE SEQUENCE</scope>
    <source>
        <strain evidence="3">MeG22</strain>
    </source>
</reference>
<proteinExistence type="inferred from homology"/>
<gene>
    <name evidence="3" type="ORF">AQPE_0563</name>
</gene>